<dbReference type="AlphaFoldDB" id="A0A9Q1B4P7"/>
<evidence type="ECO:0000313" key="2">
    <source>
        <dbReference type="EMBL" id="KAJ7335446.1"/>
    </source>
</evidence>
<proteinExistence type="predicted"/>
<dbReference type="GO" id="GO:0032483">
    <property type="term" value="P:regulation of Rab protein signal transduction"/>
    <property type="evidence" value="ECO:0007669"/>
    <property type="project" value="TreeGrafter"/>
</dbReference>
<feature type="compositionally biased region" description="Low complexity" evidence="1">
    <location>
        <begin position="194"/>
        <end position="206"/>
    </location>
</feature>
<dbReference type="PANTHER" id="PTHR12296:SF17">
    <property type="entry name" value="DENN DOMAIN-CONTAINING PROTEIN 4C"/>
    <property type="match status" value="1"/>
</dbReference>
<evidence type="ECO:0000313" key="3">
    <source>
        <dbReference type="Proteomes" id="UP001142489"/>
    </source>
</evidence>
<feature type="region of interest" description="Disordered" evidence="1">
    <location>
        <begin position="1"/>
        <end position="98"/>
    </location>
</feature>
<dbReference type="InterPro" id="IPR051696">
    <property type="entry name" value="DENN_Domain_GEFs"/>
</dbReference>
<dbReference type="GO" id="GO:0005085">
    <property type="term" value="F:guanyl-nucleotide exchange factor activity"/>
    <property type="evidence" value="ECO:0007669"/>
    <property type="project" value="UniProtKB-ARBA"/>
</dbReference>
<dbReference type="GO" id="GO:0031410">
    <property type="term" value="C:cytoplasmic vesicle"/>
    <property type="evidence" value="ECO:0007669"/>
    <property type="project" value="TreeGrafter"/>
</dbReference>
<reference evidence="2" key="1">
    <citation type="journal article" date="2023" name="DNA Res.">
        <title>Chromosome-level genome assembly of Phrynocephalus forsythii using third-generation DNA sequencing and Hi-C analysis.</title>
        <authorList>
            <person name="Qi Y."/>
            <person name="Zhao W."/>
            <person name="Zhao Y."/>
            <person name="Niu C."/>
            <person name="Cao S."/>
            <person name="Zhang Y."/>
        </authorList>
    </citation>
    <scope>NUCLEOTIDE SEQUENCE</scope>
    <source>
        <tissue evidence="2">Muscle</tissue>
    </source>
</reference>
<feature type="compositionally biased region" description="Basic and acidic residues" evidence="1">
    <location>
        <begin position="374"/>
        <end position="385"/>
    </location>
</feature>
<feature type="region of interest" description="Disordered" evidence="1">
    <location>
        <begin position="368"/>
        <end position="405"/>
    </location>
</feature>
<dbReference type="Proteomes" id="UP001142489">
    <property type="component" value="Unassembled WGS sequence"/>
</dbReference>
<keyword evidence="3" id="KW-1185">Reference proteome</keyword>
<comment type="caution">
    <text evidence="2">The sequence shown here is derived from an EMBL/GenBank/DDBJ whole genome shotgun (WGS) entry which is preliminary data.</text>
</comment>
<feature type="compositionally biased region" description="Polar residues" evidence="1">
    <location>
        <begin position="387"/>
        <end position="401"/>
    </location>
</feature>
<name>A0A9Q1B4P7_9SAUR</name>
<feature type="compositionally biased region" description="Low complexity" evidence="1">
    <location>
        <begin position="40"/>
        <end position="54"/>
    </location>
</feature>
<accession>A0A9Q1B4P7</accession>
<dbReference type="OrthoDB" id="75250at2759"/>
<protein>
    <recommendedName>
        <fullName evidence="4">DENN domain-containing protein 4C</fullName>
    </recommendedName>
</protein>
<evidence type="ECO:0000256" key="1">
    <source>
        <dbReference type="SAM" id="MobiDB-lite"/>
    </source>
</evidence>
<evidence type="ECO:0008006" key="4">
    <source>
        <dbReference type="Google" id="ProtNLM"/>
    </source>
</evidence>
<feature type="region of interest" description="Disordered" evidence="1">
    <location>
        <begin position="194"/>
        <end position="236"/>
    </location>
</feature>
<feature type="compositionally biased region" description="Polar residues" evidence="1">
    <location>
        <begin position="86"/>
        <end position="98"/>
    </location>
</feature>
<gene>
    <name evidence="2" type="ORF">JRQ81_013387</name>
</gene>
<feature type="compositionally biased region" description="Basic and acidic residues" evidence="1">
    <location>
        <begin position="222"/>
        <end position="233"/>
    </location>
</feature>
<sequence length="672" mass="72923">MNLKSPLGSKSSSMELHRSESSQEAASPRLGAPSLERRSSLPSEAAPPAHAPQHPSRKSPAVSRSKTFTGRPKQLALSRSPKERSTSLTGLGRSSPQASLGAVVTTLSGLKFDHILSGPKMDVLKSGMKQAATVASKVWGVVSAAYSYSDDEEESSRPDFTFPAGFEDHVLGAGQSHKVGIAGLAASELAQSTTSLGSSSSSGDTGKPLLPTGEVQFPRNMKAPDSDKSEHGSSHNTSLSSIFQNCAMEVLMSSCSQCRECEALVYDEEIMAGWTADDSNLNTTCPFCKSTFLPLLNVEFKDLRGLASILLKPSTSGDSLHSSNIPLATDVMEPKTVSVPDADLISFSETSSTNKTIAEENGTTAVQSTGLAEGGDRDLKHDRPSVARNTTKPGTSLTRSHSVGGPLQNIDLLQRPSHGISTVSLPSSLQEALDPLSKRANPLPVSVPYLSPLVLRKELESLMENEGEQVIHTSTFINQHPIIFWNLVWYFRRLDLPSNLPGLILTSEHCNEGVQLPLSNLSQDSKLVYIQLLWDNINLHQEPGEPLYVSWRNLNSTDKVPSVNSEEQQAISTLVESIKLSIQHNDVIKPINLLVEKANRDGKRQRSFYREILFLSLVSLGRENIDIEAFDNEYRAAYKSLPTEVLGEMQKIDAPPSSSVEWCRKCFGPPVI</sequence>
<dbReference type="EMBL" id="JAPFRF010000004">
    <property type="protein sequence ID" value="KAJ7335446.1"/>
    <property type="molecule type" value="Genomic_DNA"/>
</dbReference>
<organism evidence="2 3">
    <name type="scientific">Phrynocephalus forsythii</name>
    <dbReference type="NCBI Taxonomy" id="171643"/>
    <lineage>
        <taxon>Eukaryota</taxon>
        <taxon>Metazoa</taxon>
        <taxon>Chordata</taxon>
        <taxon>Craniata</taxon>
        <taxon>Vertebrata</taxon>
        <taxon>Euteleostomi</taxon>
        <taxon>Lepidosauria</taxon>
        <taxon>Squamata</taxon>
        <taxon>Bifurcata</taxon>
        <taxon>Unidentata</taxon>
        <taxon>Episquamata</taxon>
        <taxon>Toxicofera</taxon>
        <taxon>Iguania</taxon>
        <taxon>Acrodonta</taxon>
        <taxon>Agamidae</taxon>
        <taxon>Agaminae</taxon>
        <taxon>Phrynocephalus</taxon>
    </lineage>
</organism>
<dbReference type="PANTHER" id="PTHR12296">
    <property type="entry name" value="DENN DOMAIN-CONTAINING PROTEIN 4"/>
    <property type="match status" value="1"/>
</dbReference>